<feature type="region of interest" description="Disordered" evidence="2">
    <location>
        <begin position="308"/>
        <end position="334"/>
    </location>
</feature>
<feature type="region of interest" description="Disordered" evidence="2">
    <location>
        <begin position="76"/>
        <end position="119"/>
    </location>
</feature>
<feature type="region of interest" description="Disordered" evidence="2">
    <location>
        <begin position="364"/>
        <end position="439"/>
    </location>
</feature>
<reference evidence="3 4" key="1">
    <citation type="submission" date="2012-05" db="EMBL/GenBank/DDBJ databases">
        <title>Recombination and specialization in a pathogen metapopulation.</title>
        <authorList>
            <person name="Gardiner A."/>
            <person name="Kemen E."/>
            <person name="Schultz-Larsen T."/>
            <person name="MacLean D."/>
            <person name="Van Oosterhout C."/>
            <person name="Jones J.D.G."/>
        </authorList>
    </citation>
    <scope>NUCLEOTIDE SEQUENCE [LARGE SCALE GENOMIC DNA]</scope>
    <source>
        <strain evidence="3 4">Ac Nc2</strain>
    </source>
</reference>
<feature type="region of interest" description="Disordered" evidence="2">
    <location>
        <begin position="13"/>
        <end position="32"/>
    </location>
</feature>
<evidence type="ECO:0000256" key="1">
    <source>
        <dbReference type="SAM" id="Coils"/>
    </source>
</evidence>
<feature type="compositionally biased region" description="Basic and acidic residues" evidence="2">
    <location>
        <begin position="180"/>
        <end position="196"/>
    </location>
</feature>
<feature type="compositionally biased region" description="Polar residues" evidence="2">
    <location>
        <begin position="316"/>
        <end position="330"/>
    </location>
</feature>
<dbReference type="Proteomes" id="UP000053237">
    <property type="component" value="Unassembled WGS sequence"/>
</dbReference>
<keyword evidence="1" id="KW-0175">Coiled coil</keyword>
<dbReference type="InParanoid" id="A0A024GDM9"/>
<accession>A0A024GDM9</accession>
<evidence type="ECO:0000256" key="2">
    <source>
        <dbReference type="SAM" id="MobiDB-lite"/>
    </source>
</evidence>
<feature type="compositionally biased region" description="Polar residues" evidence="2">
    <location>
        <begin position="454"/>
        <end position="465"/>
    </location>
</feature>
<dbReference type="EMBL" id="CAIX01000070">
    <property type="protein sequence ID" value="CCI44414.1"/>
    <property type="molecule type" value="Genomic_DNA"/>
</dbReference>
<name>A0A024GDM9_9STRA</name>
<organism evidence="3 4">
    <name type="scientific">Albugo candida</name>
    <dbReference type="NCBI Taxonomy" id="65357"/>
    <lineage>
        <taxon>Eukaryota</taxon>
        <taxon>Sar</taxon>
        <taxon>Stramenopiles</taxon>
        <taxon>Oomycota</taxon>
        <taxon>Peronosporomycetes</taxon>
        <taxon>Albuginales</taxon>
        <taxon>Albuginaceae</taxon>
        <taxon>Albugo</taxon>
    </lineage>
</organism>
<feature type="compositionally biased region" description="Basic and acidic residues" evidence="2">
    <location>
        <begin position="76"/>
        <end position="89"/>
    </location>
</feature>
<feature type="compositionally biased region" description="Polar residues" evidence="2">
    <location>
        <begin position="474"/>
        <end position="485"/>
    </location>
</feature>
<comment type="caution">
    <text evidence="3">The sequence shown here is derived from an EMBL/GenBank/DDBJ whole genome shotgun (WGS) entry which is preliminary data.</text>
</comment>
<sequence>MLPISSILKVGKPEGASTSLIDLTGSDSEDENKRMKEVIDIVSGEDTSDSEYTAQYMNGKSKSGELRPFDFLGKKEPIMDESGSEKDEALPNQIFSEEDKPLNEASRSLGDTKCTEQEQESMNCSLDHENGFSDSAIKVLKKSSNDDLEDGEIPEAQKVPLIVECAKEASGNIVANTTTEGKDEIQKRDQHPESNPHRYMPVPRGLLHVPNTAPRRHWNPRPSTMRPFVPTNNLQCLNRPVPRPLFGRRPNYDCDPGVLGSIPFSTVLDTPLSHIAPFAHGPFINGSMNHVNHPRNVPRMHLHHPILGKRVRTRKQSTPSSLKRTQTRPITNEVDIEKLRDAALRTKRKEKNDLKVANTVVESPNISSVKPPVPSQEASLPITADGQEADQKGTEKASLEDAEKATASATKTKTPENPVLSKITKQQEESGNDKKLRPLTAHSQTVIIHLSQKDLQSTQNSQISSERSDPPPLKTTTTSNPIDQATTINAAIQAMKQKIAEREMKLQCAEQKRDLMQSKHDTSLSYSEKEAAPYKETVLSKKKEILGVEKPKIPIKDIKTIEECEQAIVLCKYQYSETDQKLADLDEEICQIEALLHKV</sequence>
<feature type="region of interest" description="Disordered" evidence="2">
    <location>
        <begin position="179"/>
        <end position="205"/>
    </location>
</feature>
<protein>
    <submittedName>
        <fullName evidence="3">Uncharacterized protein</fullName>
    </submittedName>
</protein>
<feature type="region of interest" description="Disordered" evidence="2">
    <location>
        <begin position="454"/>
        <end position="485"/>
    </location>
</feature>
<feature type="compositionally biased region" description="Basic and acidic residues" evidence="2">
    <location>
        <begin position="425"/>
        <end position="436"/>
    </location>
</feature>
<proteinExistence type="predicted"/>
<dbReference type="AlphaFoldDB" id="A0A024GDM9"/>
<evidence type="ECO:0000313" key="4">
    <source>
        <dbReference type="Proteomes" id="UP000053237"/>
    </source>
</evidence>
<feature type="compositionally biased region" description="Basic and acidic residues" evidence="2">
    <location>
        <begin position="389"/>
        <end position="404"/>
    </location>
</feature>
<feature type="coiled-coil region" evidence="1">
    <location>
        <begin position="492"/>
        <end position="519"/>
    </location>
</feature>
<gene>
    <name evidence="3" type="ORF">BN9_052230</name>
</gene>
<evidence type="ECO:0000313" key="3">
    <source>
        <dbReference type="EMBL" id="CCI44414.1"/>
    </source>
</evidence>
<keyword evidence="4" id="KW-1185">Reference proteome</keyword>